<feature type="binding site" evidence="7">
    <location>
        <position position="141"/>
    </location>
    <ligand>
        <name>Zn(2+)</name>
        <dbReference type="ChEBI" id="CHEBI:29105"/>
    </ligand>
</feature>
<dbReference type="GO" id="GO:0009347">
    <property type="term" value="C:aspartate carbamoyltransferase complex"/>
    <property type="evidence" value="ECO:0007669"/>
    <property type="project" value="InterPro"/>
</dbReference>
<evidence type="ECO:0000256" key="6">
    <source>
        <dbReference type="ARBA" id="ARBA00022975"/>
    </source>
</evidence>
<evidence type="ECO:0000256" key="5">
    <source>
        <dbReference type="ARBA" id="ARBA00022833"/>
    </source>
</evidence>
<dbReference type="Gene3D" id="3.30.70.140">
    <property type="entry name" value="Aspartate carbamoyltransferase regulatory subunit, N-terminal domain"/>
    <property type="match status" value="1"/>
</dbReference>
<dbReference type="InterPro" id="IPR036792">
    <property type="entry name" value="Asp_carbatrfase_reg_C_sf"/>
</dbReference>
<dbReference type="PANTHER" id="PTHR35805">
    <property type="entry name" value="ASPARTATE CARBAMOYLTRANSFERASE REGULATORY CHAIN"/>
    <property type="match status" value="1"/>
</dbReference>
<dbReference type="GO" id="GO:0006207">
    <property type="term" value="P:'de novo' pyrimidine nucleobase biosynthetic process"/>
    <property type="evidence" value="ECO:0007669"/>
    <property type="project" value="InterPro"/>
</dbReference>
<dbReference type="Pfam" id="PF01948">
    <property type="entry name" value="PyrI"/>
    <property type="match status" value="1"/>
</dbReference>
<comment type="similarity">
    <text evidence="2 7">Belongs to the PyrI family.</text>
</comment>
<dbReference type="HAMAP" id="MF_00002">
    <property type="entry name" value="Asp_carb_tr_reg"/>
    <property type="match status" value="1"/>
</dbReference>
<dbReference type="GO" id="GO:0046872">
    <property type="term" value="F:metal ion binding"/>
    <property type="evidence" value="ECO:0007669"/>
    <property type="project" value="UniProtKB-KW"/>
</dbReference>
<dbReference type="SUPFAM" id="SSF57825">
    <property type="entry name" value="Aspartate carbamoyltransferase, Regulatory-chain, C-terminal domain"/>
    <property type="match status" value="1"/>
</dbReference>
<comment type="cofactor">
    <cofactor evidence="7">
        <name>Zn(2+)</name>
        <dbReference type="ChEBI" id="CHEBI:29105"/>
    </cofactor>
    <text evidence="7">Binds 1 zinc ion per subunit.</text>
</comment>
<evidence type="ECO:0000259" key="8">
    <source>
        <dbReference type="Pfam" id="PF01948"/>
    </source>
</evidence>
<dbReference type="Pfam" id="PF02748">
    <property type="entry name" value="PyrI_C"/>
    <property type="match status" value="1"/>
</dbReference>
<evidence type="ECO:0000256" key="3">
    <source>
        <dbReference type="ARBA" id="ARBA00021764"/>
    </source>
</evidence>
<comment type="caution">
    <text evidence="10">The sequence shown here is derived from an EMBL/GenBank/DDBJ whole genome shotgun (WGS) entry which is preliminary data.</text>
</comment>
<feature type="domain" description="Aspartate carbamoyltransferase regulatory subunit N-terminal" evidence="8">
    <location>
        <begin position="7"/>
        <end position="97"/>
    </location>
</feature>
<evidence type="ECO:0000313" key="11">
    <source>
        <dbReference type="Proteomes" id="UP000027644"/>
    </source>
</evidence>
<dbReference type="PANTHER" id="PTHR35805:SF1">
    <property type="entry name" value="ASPARTATE CARBAMOYLTRANSFERASE REGULATORY CHAIN"/>
    <property type="match status" value="1"/>
</dbReference>
<evidence type="ECO:0000313" key="10">
    <source>
        <dbReference type="EMBL" id="KEQ00057.1"/>
    </source>
</evidence>
<dbReference type="EMBL" id="AVQL01000455">
    <property type="protein sequence ID" value="KEQ00057.1"/>
    <property type="molecule type" value="Genomic_DNA"/>
</dbReference>
<dbReference type="Gene3D" id="2.30.30.20">
    <property type="entry name" value="Aspartate carbamoyltransferase regulatory subunit, C-terminal domain"/>
    <property type="match status" value="1"/>
</dbReference>
<comment type="subunit">
    <text evidence="7">Contains catalytic and regulatory chains.</text>
</comment>
<dbReference type="GO" id="GO:0006221">
    <property type="term" value="P:pyrimidine nucleotide biosynthetic process"/>
    <property type="evidence" value="ECO:0007669"/>
    <property type="project" value="UniProtKB-UniRule"/>
</dbReference>
<dbReference type="InterPro" id="IPR036793">
    <property type="entry name" value="Asp_carbatrfase_reg_N_sf"/>
</dbReference>
<feature type="binding site" evidence="7">
    <location>
        <position position="138"/>
    </location>
    <ligand>
        <name>Zn(2+)</name>
        <dbReference type="ChEBI" id="CHEBI:29105"/>
    </ligand>
</feature>
<feature type="binding site" evidence="7">
    <location>
        <position position="109"/>
    </location>
    <ligand>
        <name>Zn(2+)</name>
        <dbReference type="ChEBI" id="CHEBI:29105"/>
    </ligand>
</feature>
<dbReference type="Proteomes" id="UP000027644">
    <property type="component" value="Unassembled WGS sequence"/>
</dbReference>
<dbReference type="SUPFAM" id="SSF54893">
    <property type="entry name" value="Aspartate carbamoyltransferase, Regulatory-chain, N-terminal domain"/>
    <property type="match status" value="1"/>
</dbReference>
<dbReference type="InterPro" id="IPR020545">
    <property type="entry name" value="Asp_carbamoyltransf_reg_N"/>
</dbReference>
<dbReference type="NCBIfam" id="TIGR00240">
    <property type="entry name" value="ATCase_reg"/>
    <property type="match status" value="1"/>
</dbReference>
<reference evidence="10 11" key="1">
    <citation type="journal article" date="2014" name="PLoS Genet.">
        <title>Hidden diversity in honey bee gut symbionts detected by single-cell genomics.</title>
        <authorList>
            <person name="Engel P."/>
            <person name="Stepanauskas R."/>
            <person name="Moran N."/>
        </authorList>
    </citation>
    <scope>NUCLEOTIDE SEQUENCE [LARGE SCALE GENOMIC DNA]</scope>
    <source>
        <strain evidence="10 11">SCGC AB-598-J21</strain>
    </source>
</reference>
<dbReference type="InterPro" id="IPR020542">
    <property type="entry name" value="Asp_carbamoyltrfase_reg_C"/>
</dbReference>
<feature type="domain" description="Aspartate carbamoyltransferase regulatory subunit C-terminal" evidence="9">
    <location>
        <begin position="103"/>
        <end position="150"/>
    </location>
</feature>
<gene>
    <name evidence="7" type="primary">pyrI</name>
    <name evidence="10" type="ORF">SASC598J21_021700</name>
</gene>
<keyword evidence="5 7" id="KW-0862">Zinc</keyword>
<comment type="function">
    <text evidence="1 7">Involved in allosteric regulation of aspartate carbamoyltransferase.</text>
</comment>
<evidence type="ECO:0000256" key="2">
    <source>
        <dbReference type="ARBA" id="ARBA00010498"/>
    </source>
</evidence>
<evidence type="ECO:0000256" key="1">
    <source>
        <dbReference type="ARBA" id="ARBA00002565"/>
    </source>
</evidence>
<protein>
    <recommendedName>
        <fullName evidence="3 7">Aspartate carbamoyltransferase regulatory chain</fullName>
    </recommendedName>
</protein>
<feature type="binding site" evidence="7">
    <location>
        <position position="114"/>
    </location>
    <ligand>
        <name>Zn(2+)</name>
        <dbReference type="ChEBI" id="CHEBI:29105"/>
    </ligand>
</feature>
<keyword evidence="10" id="KW-0808">Transferase</keyword>
<evidence type="ECO:0000256" key="7">
    <source>
        <dbReference type="HAMAP-Rule" id="MF_00002"/>
    </source>
</evidence>
<name>A0A074V863_9NEIS</name>
<evidence type="ECO:0000259" key="9">
    <source>
        <dbReference type="Pfam" id="PF02748"/>
    </source>
</evidence>
<evidence type="ECO:0000256" key="4">
    <source>
        <dbReference type="ARBA" id="ARBA00022723"/>
    </source>
</evidence>
<keyword evidence="4 7" id="KW-0479">Metal-binding</keyword>
<organism evidence="10 11">
    <name type="scientific">Snodgrassella alvi SCGC AB-598-J21</name>
    <dbReference type="NCBI Taxonomy" id="1385367"/>
    <lineage>
        <taxon>Bacteria</taxon>
        <taxon>Pseudomonadati</taxon>
        <taxon>Pseudomonadota</taxon>
        <taxon>Betaproteobacteria</taxon>
        <taxon>Neisseriales</taxon>
        <taxon>Neisseriaceae</taxon>
        <taxon>Snodgrassella</taxon>
    </lineage>
</organism>
<dbReference type="InterPro" id="IPR002801">
    <property type="entry name" value="Asp_carbamoylTrfase_reg"/>
</dbReference>
<dbReference type="GO" id="GO:0016740">
    <property type="term" value="F:transferase activity"/>
    <property type="evidence" value="ECO:0007669"/>
    <property type="project" value="UniProtKB-KW"/>
</dbReference>
<dbReference type="AlphaFoldDB" id="A0A074V863"/>
<proteinExistence type="inferred from homology"/>
<keyword evidence="6 7" id="KW-0665">Pyrimidine biosynthesis</keyword>
<accession>A0A074V863</accession>
<sequence>MMNQTRLSVEAIKDGTVIDHIPVGQGLTILRQFKLLYSGDAVTVGFNLSSKSTGSKDIIKISGQYLDDAAANRLALFAPQATVNDIENFRVVRKRTLTLPESISEVFRCPNSNCASHGEPVKSHFSVRVSHGETRLCCHYCEKTFARESVIEA</sequence>